<reference evidence="4" key="1">
    <citation type="submission" date="2020-10" db="EMBL/GenBank/DDBJ databases">
        <authorList>
            <person name="Gilroy R."/>
        </authorList>
    </citation>
    <scope>NUCLEOTIDE SEQUENCE</scope>
    <source>
        <strain evidence="4">7463</strain>
    </source>
</reference>
<sequence length="427" mass="45619">MDNPKDAKPLEMPPLLDHVQAAVDKLASCETIKAAIEAVKRDDEKTLADQIAITEVEAPPFHEEVRAKDFVRRLEELGLKASIDEEGNVVARRAGKGNGPTLVLAAHLDTVFPAGTDVKVRREGNRYLAPGISDDARGLAAILQVLRTLQEFKIETVGDILFVGSVGEEGNGDLRGSKYLFNKSGIHIDGFISVDGVNVNRVLCGATGSKRYRVHFDGPGGHSWNAFGTPSAIHAIGRAIAKIADLQTVSDPKTTFTCGTIKGGTTVNSIAAHVEMELDMRSAGANELDELEARILPIFEQAAKDENARWGYKDEDGVKLTLEPIGHRPGGGQKDEVSVLQAARGAMAALGIPLYSYAFASTDHNVAVNKGVPATTLGGGGKEGFNHNVKEWYEPVDAYQGPQLAMLTSLVLVGVDGVSEPVLEKRA</sequence>
<proteinExistence type="predicted"/>
<dbReference type="AlphaFoldDB" id="A0A9D1II13"/>
<evidence type="ECO:0000313" key="5">
    <source>
        <dbReference type="Proteomes" id="UP000824083"/>
    </source>
</evidence>
<dbReference type="Gene3D" id="3.30.70.360">
    <property type="match status" value="1"/>
</dbReference>
<dbReference type="InterPro" id="IPR050072">
    <property type="entry name" value="Peptidase_M20A"/>
</dbReference>
<evidence type="ECO:0000256" key="1">
    <source>
        <dbReference type="ARBA" id="ARBA00022723"/>
    </source>
</evidence>
<dbReference type="EMBL" id="DVMY01000085">
    <property type="protein sequence ID" value="HIU37703.1"/>
    <property type="molecule type" value="Genomic_DNA"/>
</dbReference>
<evidence type="ECO:0000256" key="2">
    <source>
        <dbReference type="ARBA" id="ARBA00022801"/>
    </source>
</evidence>
<dbReference type="GO" id="GO:0046872">
    <property type="term" value="F:metal ion binding"/>
    <property type="evidence" value="ECO:0007669"/>
    <property type="project" value="UniProtKB-KW"/>
</dbReference>
<dbReference type="SUPFAM" id="SSF53187">
    <property type="entry name" value="Zn-dependent exopeptidases"/>
    <property type="match status" value="1"/>
</dbReference>
<evidence type="ECO:0000313" key="4">
    <source>
        <dbReference type="EMBL" id="HIU37703.1"/>
    </source>
</evidence>
<dbReference type="PANTHER" id="PTHR43808">
    <property type="entry name" value="ACETYLORNITHINE DEACETYLASE"/>
    <property type="match status" value="1"/>
</dbReference>
<feature type="domain" description="Peptidase M20 dimerisation" evidence="3">
    <location>
        <begin position="206"/>
        <end position="305"/>
    </location>
</feature>
<dbReference type="Pfam" id="PF01546">
    <property type="entry name" value="Peptidase_M20"/>
    <property type="match status" value="1"/>
</dbReference>
<dbReference type="SUPFAM" id="SSF55031">
    <property type="entry name" value="Bacterial exopeptidase dimerisation domain"/>
    <property type="match status" value="1"/>
</dbReference>
<accession>A0A9D1II13</accession>
<comment type="caution">
    <text evidence="4">The sequence shown here is derived from an EMBL/GenBank/DDBJ whole genome shotgun (WGS) entry which is preliminary data.</text>
</comment>
<dbReference type="GO" id="GO:0016787">
    <property type="term" value="F:hydrolase activity"/>
    <property type="evidence" value="ECO:0007669"/>
    <property type="project" value="UniProtKB-KW"/>
</dbReference>
<dbReference type="InterPro" id="IPR011650">
    <property type="entry name" value="Peptidase_M20_dimer"/>
</dbReference>
<reference evidence="4" key="2">
    <citation type="journal article" date="2021" name="PeerJ">
        <title>Extensive microbial diversity within the chicken gut microbiome revealed by metagenomics and culture.</title>
        <authorList>
            <person name="Gilroy R."/>
            <person name="Ravi A."/>
            <person name="Getino M."/>
            <person name="Pursley I."/>
            <person name="Horton D.L."/>
            <person name="Alikhan N.F."/>
            <person name="Baker D."/>
            <person name="Gharbi K."/>
            <person name="Hall N."/>
            <person name="Watson M."/>
            <person name="Adriaenssens E.M."/>
            <person name="Foster-Nyarko E."/>
            <person name="Jarju S."/>
            <person name="Secka A."/>
            <person name="Antonio M."/>
            <person name="Oren A."/>
            <person name="Chaudhuri R.R."/>
            <person name="La Ragione R."/>
            <person name="Hildebrand F."/>
            <person name="Pallen M.J."/>
        </authorList>
    </citation>
    <scope>NUCLEOTIDE SEQUENCE</scope>
    <source>
        <strain evidence="4">7463</strain>
    </source>
</reference>
<dbReference type="InterPro" id="IPR002933">
    <property type="entry name" value="Peptidase_M20"/>
</dbReference>
<protein>
    <submittedName>
        <fullName evidence="4">M20/M25/M40 family metallo-hydrolase</fullName>
    </submittedName>
</protein>
<dbReference type="Proteomes" id="UP000824083">
    <property type="component" value="Unassembled WGS sequence"/>
</dbReference>
<dbReference type="PANTHER" id="PTHR43808:SF17">
    <property type="entry name" value="PEPTIDASE M20"/>
    <property type="match status" value="1"/>
</dbReference>
<name>A0A9D1II13_9BURK</name>
<keyword evidence="1" id="KW-0479">Metal-binding</keyword>
<gene>
    <name evidence="4" type="ORF">IAC56_05460</name>
</gene>
<evidence type="ECO:0000259" key="3">
    <source>
        <dbReference type="Pfam" id="PF07687"/>
    </source>
</evidence>
<keyword evidence="2" id="KW-0378">Hydrolase</keyword>
<dbReference type="Gene3D" id="3.40.630.10">
    <property type="entry name" value="Zn peptidases"/>
    <property type="match status" value="1"/>
</dbReference>
<organism evidence="4 5">
    <name type="scientific">Candidatus Aphodousia faecigallinarum</name>
    <dbReference type="NCBI Taxonomy" id="2840677"/>
    <lineage>
        <taxon>Bacteria</taxon>
        <taxon>Pseudomonadati</taxon>
        <taxon>Pseudomonadota</taxon>
        <taxon>Betaproteobacteria</taxon>
        <taxon>Burkholderiales</taxon>
        <taxon>Sutterellaceae</taxon>
        <taxon>Sutterellaceae incertae sedis</taxon>
        <taxon>Candidatus Aphodousia</taxon>
    </lineage>
</organism>
<dbReference type="InterPro" id="IPR036264">
    <property type="entry name" value="Bact_exopeptidase_dim_dom"/>
</dbReference>
<dbReference type="Pfam" id="PF07687">
    <property type="entry name" value="M20_dimer"/>
    <property type="match status" value="1"/>
</dbReference>